<gene>
    <name evidence="6" type="ORF">ciss_06370</name>
</gene>
<keyword evidence="2" id="KW-0560">Oxidoreductase</keyword>
<dbReference type="InterPro" id="IPR003813">
    <property type="entry name" value="MvhD/FlpD"/>
</dbReference>
<protein>
    <submittedName>
        <fullName evidence="6">Hydrogenase, methyl-viologen-reducing type subunit delta</fullName>
    </submittedName>
</protein>
<dbReference type="GO" id="GO:0051536">
    <property type="term" value="F:iron-sulfur cluster binding"/>
    <property type="evidence" value="ECO:0007669"/>
    <property type="project" value="UniProtKB-KW"/>
</dbReference>
<evidence type="ECO:0000259" key="5">
    <source>
        <dbReference type="Pfam" id="PF02662"/>
    </source>
</evidence>
<dbReference type="EMBL" id="BDJL01000016">
    <property type="protein sequence ID" value="GAV24704.1"/>
    <property type="molecule type" value="Genomic_DNA"/>
</dbReference>
<dbReference type="STRING" id="661089.ciss_06370"/>
<dbReference type="RefSeq" id="WP_075864886.1">
    <property type="nucleotide sequence ID" value="NZ_BDJL01000016.1"/>
</dbReference>
<dbReference type="Pfam" id="PF02662">
    <property type="entry name" value="FlpD"/>
    <property type="match status" value="1"/>
</dbReference>
<dbReference type="Proteomes" id="UP000187338">
    <property type="component" value="Unassembled WGS sequence"/>
</dbReference>
<keyword evidence="7" id="KW-1185">Reference proteome</keyword>
<dbReference type="AlphaFoldDB" id="A0A1L8D0N4"/>
<keyword evidence="4" id="KW-0411">Iron-sulfur</keyword>
<evidence type="ECO:0000256" key="3">
    <source>
        <dbReference type="ARBA" id="ARBA00023004"/>
    </source>
</evidence>
<evidence type="ECO:0000313" key="6">
    <source>
        <dbReference type="EMBL" id="GAV24704.1"/>
    </source>
</evidence>
<evidence type="ECO:0000256" key="2">
    <source>
        <dbReference type="ARBA" id="ARBA00023002"/>
    </source>
</evidence>
<reference evidence="7" key="1">
    <citation type="submission" date="2016-12" db="EMBL/GenBank/DDBJ databases">
        <title>Draft Genome Sequences od Carboxydothermus pertinax and islandicus, Hydrogenogenic Carboxydotrophic Bacteria.</title>
        <authorList>
            <person name="Fukuyama Y."/>
            <person name="Ohmae K."/>
            <person name="Yoneda Y."/>
            <person name="Yoshida T."/>
            <person name="Sako Y."/>
        </authorList>
    </citation>
    <scope>NUCLEOTIDE SEQUENCE [LARGE SCALE GENOMIC DNA]</scope>
    <source>
        <strain evidence="7">SET</strain>
    </source>
</reference>
<feature type="domain" description="F420-non-reducing hydrogenase iron-sulfur subunit D" evidence="5">
    <location>
        <begin position="5"/>
        <end position="118"/>
    </location>
</feature>
<comment type="caution">
    <text evidence="6">The sequence shown here is derived from an EMBL/GenBank/DDBJ whole genome shotgun (WGS) entry which is preliminary data.</text>
</comment>
<proteinExistence type="predicted"/>
<accession>A0A1L8D0N4</accession>
<sequence>MAAKVLIYQCSYCSYLTFDLLSQYKVSLQDNIFLTDLPCTGTISVNMLLEAVENGFEKVLVLGGTGNDCRFLKGSQRAQKRVEEAVKILREIGYDKASIAFYGLKPGDVDSLKNILNTI</sequence>
<evidence type="ECO:0000256" key="4">
    <source>
        <dbReference type="ARBA" id="ARBA00023014"/>
    </source>
</evidence>
<dbReference type="GO" id="GO:0016491">
    <property type="term" value="F:oxidoreductase activity"/>
    <property type="evidence" value="ECO:0007669"/>
    <property type="project" value="UniProtKB-KW"/>
</dbReference>
<organism evidence="6 7">
    <name type="scientific">Carboxydothermus islandicus</name>
    <dbReference type="NCBI Taxonomy" id="661089"/>
    <lineage>
        <taxon>Bacteria</taxon>
        <taxon>Bacillati</taxon>
        <taxon>Bacillota</taxon>
        <taxon>Clostridia</taxon>
        <taxon>Thermoanaerobacterales</taxon>
        <taxon>Thermoanaerobacteraceae</taxon>
        <taxon>Carboxydothermus</taxon>
    </lineage>
</organism>
<keyword evidence="3" id="KW-0408">Iron</keyword>
<evidence type="ECO:0000256" key="1">
    <source>
        <dbReference type="ARBA" id="ARBA00022723"/>
    </source>
</evidence>
<dbReference type="OrthoDB" id="9785566at2"/>
<keyword evidence="1" id="KW-0479">Metal-binding</keyword>
<name>A0A1L8D0N4_9THEO</name>
<evidence type="ECO:0000313" key="7">
    <source>
        <dbReference type="Proteomes" id="UP000187338"/>
    </source>
</evidence>
<dbReference type="GO" id="GO:0046872">
    <property type="term" value="F:metal ion binding"/>
    <property type="evidence" value="ECO:0007669"/>
    <property type="project" value="UniProtKB-KW"/>
</dbReference>